<feature type="non-terminal residue" evidence="1">
    <location>
        <position position="1"/>
    </location>
</feature>
<sequence>VPIRRRLIKYQDKHYIFKGCPVVKLNQLPQGTIIFDDNVTYTGAGDGLIQYLATSGDYNEAHDAGTGTNVASLTNQVGQNYYVAQEWHRIDRLFMYFNTEGLPDTATIDVGTKIQLCCETDVSDTDFDLCTLKGTQGTTLELADYDAWDSETEGADRWNSVNYSDESYIDLPLNATGRGWIDKEGNTFFCFRSLEDINSSPPTGQEWLTFRASNDANKEPKLYVVYSEVPPPTYIPKVIMVT</sequence>
<dbReference type="EMBL" id="BARW01003068">
    <property type="protein sequence ID" value="GAI62995.1"/>
    <property type="molecule type" value="Genomic_DNA"/>
</dbReference>
<proteinExistence type="predicted"/>
<comment type="caution">
    <text evidence="1">The sequence shown here is derived from an EMBL/GenBank/DDBJ whole genome shotgun (WGS) entry which is preliminary data.</text>
</comment>
<accession>X1RIM6</accession>
<reference evidence="1" key="1">
    <citation type="journal article" date="2014" name="Front. Microbiol.">
        <title>High frequency of phylogenetically diverse reductive dehalogenase-homologous genes in deep subseafloor sedimentary metagenomes.</title>
        <authorList>
            <person name="Kawai M."/>
            <person name="Futagami T."/>
            <person name="Toyoda A."/>
            <person name="Takaki Y."/>
            <person name="Nishi S."/>
            <person name="Hori S."/>
            <person name="Arai W."/>
            <person name="Tsubouchi T."/>
            <person name="Morono Y."/>
            <person name="Uchiyama I."/>
            <person name="Ito T."/>
            <person name="Fujiyama A."/>
            <person name="Inagaki F."/>
            <person name="Takami H."/>
        </authorList>
    </citation>
    <scope>NUCLEOTIDE SEQUENCE</scope>
    <source>
        <strain evidence="1">Expedition CK06-06</strain>
    </source>
</reference>
<name>X1RIM6_9ZZZZ</name>
<evidence type="ECO:0000313" key="1">
    <source>
        <dbReference type="EMBL" id="GAI62995.1"/>
    </source>
</evidence>
<dbReference type="AlphaFoldDB" id="X1RIM6"/>
<organism evidence="1">
    <name type="scientific">marine sediment metagenome</name>
    <dbReference type="NCBI Taxonomy" id="412755"/>
    <lineage>
        <taxon>unclassified sequences</taxon>
        <taxon>metagenomes</taxon>
        <taxon>ecological metagenomes</taxon>
    </lineage>
</organism>
<gene>
    <name evidence="1" type="ORF">S12H4_08063</name>
</gene>
<protein>
    <submittedName>
        <fullName evidence="1">Uncharacterized protein</fullName>
    </submittedName>
</protein>